<gene>
    <name evidence="1" type="ORF">NIES2135_64410</name>
</gene>
<dbReference type="InterPro" id="IPR019117">
    <property type="entry name" value="CRISPR-assoc_protein_Cmr3"/>
</dbReference>
<keyword evidence="2" id="KW-1185">Reference proteome</keyword>
<evidence type="ECO:0000313" key="2">
    <source>
        <dbReference type="Proteomes" id="UP000217895"/>
    </source>
</evidence>
<evidence type="ECO:0008006" key="3">
    <source>
        <dbReference type="Google" id="ProtNLM"/>
    </source>
</evidence>
<sequence length="337" mass="38811">MFQHLITIAPLGLMYGSAGAFLSPENLVGRSGAKFPPDASTVAGLFFSANHSLKGAIAPHDTLKHNLHIAGPFWAKRDQPEVFYVPVPRHRIIAEEQEDEWRLEKHRWQRDLQKEDIEAFYTWQSIDAWNRETRQIRTNREAAQAPWKYVSFLHPQMKAEERHVLDQDGLFLENAVQMDEDYCLVYLSTHAFPEGWYRFGGEGHMVEINSQSLSPSSIIHQLLQTPIDRACALITPGVWGSHNLSYRYPRHPEFPREGMQMLTDKATPCRYRLGNRTTERGRLSRGRYAVPVGTVYVFKHPLNRCWWDFPDDWFPDKGLMKKLGSGLCLPIQIQGVA</sequence>
<organism evidence="1 2">
    <name type="scientific">Leptolyngbya boryana NIES-2135</name>
    <dbReference type="NCBI Taxonomy" id="1973484"/>
    <lineage>
        <taxon>Bacteria</taxon>
        <taxon>Bacillati</taxon>
        <taxon>Cyanobacteriota</taxon>
        <taxon>Cyanophyceae</taxon>
        <taxon>Leptolyngbyales</taxon>
        <taxon>Leptolyngbyaceae</taxon>
        <taxon>Leptolyngbya group</taxon>
        <taxon>Leptolyngbya</taxon>
    </lineage>
</organism>
<name>A0A1Z4JS79_LEPBY</name>
<geneLocation type="plasmid" evidence="1">
    <name>plasmid2</name>
</geneLocation>
<evidence type="ECO:0000313" key="1">
    <source>
        <dbReference type="EMBL" id="BAY59564.1"/>
    </source>
</evidence>
<dbReference type="Proteomes" id="UP000217895">
    <property type="component" value="Plasmid Plasmid2 dna"/>
</dbReference>
<protein>
    <recommendedName>
        <fullName evidence="3">CRISPR-associated protein</fullName>
    </recommendedName>
</protein>
<dbReference type="AlphaFoldDB" id="A0A1Z4JS79"/>
<proteinExistence type="predicted"/>
<reference evidence="1 2" key="1">
    <citation type="submission" date="2017-06" db="EMBL/GenBank/DDBJ databases">
        <title>Genome sequencing of cyanobaciteial culture collection at National Institute for Environmental Studies (NIES).</title>
        <authorList>
            <person name="Hirose Y."/>
            <person name="Shimura Y."/>
            <person name="Fujisawa T."/>
            <person name="Nakamura Y."/>
            <person name="Kawachi M."/>
        </authorList>
    </citation>
    <scope>NUCLEOTIDE SEQUENCE [LARGE SCALE GENOMIC DNA]</scope>
    <source>
        <strain evidence="1 2">NIES-2135</strain>
        <plasmid evidence="2">Plasmid Plasmid2 dna</plasmid>
    </source>
</reference>
<dbReference type="EMBL" id="AP018205">
    <property type="protein sequence ID" value="BAY59564.1"/>
    <property type="molecule type" value="Genomic_DNA"/>
</dbReference>
<keyword evidence="1" id="KW-0614">Plasmid</keyword>
<dbReference type="Pfam" id="PF09700">
    <property type="entry name" value="Cas_Cmr3"/>
    <property type="match status" value="1"/>
</dbReference>
<accession>A0A1Z4JS79</accession>